<reference evidence="2 3" key="1">
    <citation type="submission" date="2017-05" db="EMBL/GenBank/DDBJ databases">
        <title>Genome Analysis of Maritalea myrionectae HL2708#5.</title>
        <authorList>
            <consortium name="Cotde Inc.-PKNU"/>
            <person name="Jang D."/>
            <person name="Oh H.-M."/>
        </authorList>
    </citation>
    <scope>NUCLEOTIDE SEQUENCE [LARGE SCALE GENOMIC DNA]</scope>
    <source>
        <strain evidence="2 3">HL2708#5</strain>
    </source>
</reference>
<sequence length="85" mass="9917">MDISKEEQHILHHLAQGGVLRVTKNEHKKVTKVECLTREGWRLEAINVPLFQKMKRRKCIASSGGQPYRITRRGLELVRSQLNNR</sequence>
<dbReference type="NCBIfam" id="NF010240">
    <property type="entry name" value="PRK13687.1"/>
    <property type="match status" value="1"/>
</dbReference>
<organism evidence="2 3">
    <name type="scientific">Maritalea myrionectae</name>
    <dbReference type="NCBI Taxonomy" id="454601"/>
    <lineage>
        <taxon>Bacteria</taxon>
        <taxon>Pseudomonadati</taxon>
        <taxon>Pseudomonadota</taxon>
        <taxon>Alphaproteobacteria</taxon>
        <taxon>Hyphomicrobiales</taxon>
        <taxon>Devosiaceae</taxon>
        <taxon>Maritalea</taxon>
    </lineage>
</organism>
<proteinExistence type="inferred from homology"/>
<keyword evidence="3" id="KW-1185">Reference proteome</keyword>
<dbReference type="KEGG" id="mmyr:MXMO3_01943"/>
<evidence type="ECO:0000256" key="1">
    <source>
        <dbReference type="HAMAP-Rule" id="MF_00827"/>
    </source>
</evidence>
<dbReference type="Pfam" id="PF09857">
    <property type="entry name" value="YjhX_toxin"/>
    <property type="match status" value="1"/>
</dbReference>
<dbReference type="Proteomes" id="UP000258927">
    <property type="component" value="Chromosome"/>
</dbReference>
<dbReference type="HAMAP" id="MF_00827">
    <property type="entry name" value="UPF0386"/>
    <property type="match status" value="1"/>
</dbReference>
<dbReference type="RefSeq" id="WP_027835178.1">
    <property type="nucleotide sequence ID" value="NZ_CP021330.1"/>
</dbReference>
<comment type="similarity">
    <text evidence="1">Belongs to the UPF0386 family.</text>
</comment>
<evidence type="ECO:0000313" key="2">
    <source>
        <dbReference type="EMBL" id="AVX04467.1"/>
    </source>
</evidence>
<name>A0A2R4MEK0_9HYPH</name>
<protein>
    <recommendedName>
        <fullName evidence="1">UPF0386 protein MXMO3_01943</fullName>
    </recommendedName>
</protein>
<dbReference type="AlphaFoldDB" id="A0A2R4MEK0"/>
<evidence type="ECO:0000313" key="3">
    <source>
        <dbReference type="Proteomes" id="UP000258927"/>
    </source>
</evidence>
<gene>
    <name evidence="2" type="ORF">MXMO3_01943</name>
</gene>
<dbReference type="EMBL" id="CP021330">
    <property type="protein sequence ID" value="AVX04467.1"/>
    <property type="molecule type" value="Genomic_DNA"/>
</dbReference>
<dbReference type="InterPro" id="IPR018654">
    <property type="entry name" value="YjhX_toxin"/>
</dbReference>
<accession>A0A2R4MEK0</accession>